<comment type="caution">
    <text evidence="4">The sequence shown here is derived from an EMBL/GenBank/DDBJ whole genome shotgun (WGS) entry which is preliminary data.</text>
</comment>
<accession>A0A4V1Q726</accession>
<feature type="coiled-coil region" evidence="3">
    <location>
        <begin position="13"/>
        <end position="40"/>
    </location>
</feature>
<protein>
    <recommendedName>
        <fullName evidence="2">Nucleoid-associated protein C1706_13620</fullName>
    </recommendedName>
</protein>
<evidence type="ECO:0000313" key="4">
    <source>
        <dbReference type="EMBL" id="RXW31118.1"/>
    </source>
</evidence>
<dbReference type="GO" id="GO:0005829">
    <property type="term" value="C:cytosol"/>
    <property type="evidence" value="ECO:0007669"/>
    <property type="project" value="TreeGrafter"/>
</dbReference>
<evidence type="ECO:0000256" key="2">
    <source>
        <dbReference type="HAMAP-Rule" id="MF_00274"/>
    </source>
</evidence>
<evidence type="ECO:0000313" key="5">
    <source>
        <dbReference type="Proteomes" id="UP000290624"/>
    </source>
</evidence>
<keyword evidence="3" id="KW-0175">Coiled coil</keyword>
<comment type="similarity">
    <text evidence="2">Belongs to the YbaB/EbfC family.</text>
</comment>
<sequence length="107" mass="10931">MSMFGTEGGGFDINALLAQAQQMQQQMASAQAELAATTVEGTAGGDLVRVTMTGEGDVTQVVIAPAAIDPEDPETLGDLVVAALRDASNQVKSLAAASMPQIPNLPF</sequence>
<dbReference type="PIRSF" id="PIRSF004555">
    <property type="entry name" value="UCP004555"/>
    <property type="match status" value="1"/>
</dbReference>
<proteinExistence type="inferred from homology"/>
<dbReference type="NCBIfam" id="TIGR00103">
    <property type="entry name" value="DNA_YbaB_EbfC"/>
    <property type="match status" value="1"/>
</dbReference>
<keyword evidence="2" id="KW-0963">Cytoplasm</keyword>
<dbReference type="Proteomes" id="UP000290624">
    <property type="component" value="Unassembled WGS sequence"/>
</dbReference>
<evidence type="ECO:0000256" key="3">
    <source>
        <dbReference type="SAM" id="Coils"/>
    </source>
</evidence>
<dbReference type="Pfam" id="PF02575">
    <property type="entry name" value="YbaB_DNA_bd"/>
    <property type="match status" value="1"/>
</dbReference>
<dbReference type="GO" id="GO:0003677">
    <property type="term" value="F:DNA binding"/>
    <property type="evidence" value="ECO:0007669"/>
    <property type="project" value="UniProtKB-UniRule"/>
</dbReference>
<dbReference type="Gene3D" id="3.30.1310.10">
    <property type="entry name" value="Nucleoid-associated protein YbaB-like domain"/>
    <property type="match status" value="1"/>
</dbReference>
<dbReference type="SUPFAM" id="SSF82607">
    <property type="entry name" value="YbaB-like"/>
    <property type="match status" value="1"/>
</dbReference>
<dbReference type="InterPro" id="IPR036894">
    <property type="entry name" value="YbaB-like_sf"/>
</dbReference>
<evidence type="ECO:0000256" key="1">
    <source>
        <dbReference type="ARBA" id="ARBA00023125"/>
    </source>
</evidence>
<keyword evidence="5" id="KW-1185">Reference proteome</keyword>
<dbReference type="AlphaFoldDB" id="A0A4V1Q726"/>
<dbReference type="PANTHER" id="PTHR33449">
    <property type="entry name" value="NUCLEOID-ASSOCIATED PROTEIN YBAB"/>
    <property type="match status" value="1"/>
</dbReference>
<dbReference type="EMBL" id="PPCV01000013">
    <property type="protein sequence ID" value="RXW31118.1"/>
    <property type="molecule type" value="Genomic_DNA"/>
</dbReference>
<gene>
    <name evidence="4" type="ORF">C1706_13620</name>
</gene>
<reference evidence="4 5" key="1">
    <citation type="submission" date="2018-01" db="EMBL/GenBank/DDBJ databases">
        <title>Lactibacter flavus gen. nov., sp. nov., a novel bacterium of the family Propionibacteriaceae isolated from raw milk and dairy products.</title>
        <authorList>
            <person name="Wenning M."/>
            <person name="Breitenwieser F."/>
            <person name="Huptas C."/>
            <person name="von Neubeck M."/>
            <person name="Busse H.-J."/>
            <person name="Scherer S."/>
        </authorList>
    </citation>
    <scope>NUCLEOTIDE SEQUENCE [LARGE SCALE GENOMIC DNA]</scope>
    <source>
        <strain evidence="4 5">VG341</strain>
    </source>
</reference>
<comment type="subunit">
    <text evidence="2">Homodimer.</text>
</comment>
<name>A0A4V1Q726_9ACTN</name>
<dbReference type="RefSeq" id="WP_129459776.1">
    <property type="nucleotide sequence ID" value="NZ_PPCV01000013.1"/>
</dbReference>
<dbReference type="InterPro" id="IPR004401">
    <property type="entry name" value="YbaB/EbfC"/>
</dbReference>
<dbReference type="GO" id="GO:0043590">
    <property type="term" value="C:bacterial nucleoid"/>
    <property type="evidence" value="ECO:0007669"/>
    <property type="project" value="UniProtKB-UniRule"/>
</dbReference>
<dbReference type="HAMAP" id="MF_00274">
    <property type="entry name" value="DNA_YbaB_EbfC"/>
    <property type="match status" value="1"/>
</dbReference>
<dbReference type="OrthoDB" id="9809370at2"/>
<dbReference type="PANTHER" id="PTHR33449:SF1">
    <property type="entry name" value="NUCLEOID-ASSOCIATED PROTEIN YBAB"/>
    <property type="match status" value="1"/>
</dbReference>
<keyword evidence="1 2" id="KW-0238">DNA-binding</keyword>
<comment type="subcellular location">
    <subcellularLocation>
        <location evidence="2">Cytoplasm</location>
        <location evidence="2">Nucleoid</location>
    </subcellularLocation>
</comment>
<comment type="function">
    <text evidence="2">Binds to DNA and alters its conformation. May be involved in regulation of gene expression, nucleoid organization and DNA protection.</text>
</comment>
<organism evidence="4 5">
    <name type="scientific">Propioniciclava flava</name>
    <dbReference type="NCBI Taxonomy" id="2072026"/>
    <lineage>
        <taxon>Bacteria</taxon>
        <taxon>Bacillati</taxon>
        <taxon>Actinomycetota</taxon>
        <taxon>Actinomycetes</taxon>
        <taxon>Propionibacteriales</taxon>
        <taxon>Propionibacteriaceae</taxon>
        <taxon>Propioniciclava</taxon>
    </lineage>
</organism>